<proteinExistence type="predicted"/>
<dbReference type="InterPro" id="IPR046582">
    <property type="entry name" value="DUF6630"/>
</dbReference>
<evidence type="ECO:0000259" key="1">
    <source>
        <dbReference type="Pfam" id="PF20335"/>
    </source>
</evidence>
<evidence type="ECO:0000313" key="3">
    <source>
        <dbReference type="Proteomes" id="UP000253509"/>
    </source>
</evidence>
<organism evidence="2 3">
    <name type="scientific">Brevibacterium celere</name>
    <dbReference type="NCBI Taxonomy" id="225845"/>
    <lineage>
        <taxon>Bacteria</taxon>
        <taxon>Bacillati</taxon>
        <taxon>Actinomycetota</taxon>
        <taxon>Actinomycetes</taxon>
        <taxon>Micrococcales</taxon>
        <taxon>Brevibacteriaceae</taxon>
        <taxon>Brevibacterium</taxon>
    </lineage>
</organism>
<dbReference type="EMBL" id="QNSB01000009">
    <property type="protein sequence ID" value="RBP70233.1"/>
    <property type="molecule type" value="Genomic_DNA"/>
</dbReference>
<gene>
    <name evidence="2" type="ORF">DFO65_1094</name>
</gene>
<dbReference type="RefSeq" id="WP_147233357.1">
    <property type="nucleotide sequence ID" value="NZ_QNSB01000009.1"/>
</dbReference>
<evidence type="ECO:0000313" key="2">
    <source>
        <dbReference type="EMBL" id="RBP70233.1"/>
    </source>
</evidence>
<name>A0A366IFU4_9MICO</name>
<dbReference type="Pfam" id="PF20335">
    <property type="entry name" value="DUF6630"/>
    <property type="match status" value="1"/>
</dbReference>
<feature type="domain" description="DUF6630" evidence="1">
    <location>
        <begin position="7"/>
        <end position="166"/>
    </location>
</feature>
<comment type="caution">
    <text evidence="2">The sequence shown here is derived from an EMBL/GenBank/DDBJ whole genome shotgun (WGS) entry which is preliminary data.</text>
</comment>
<dbReference type="Proteomes" id="UP000253509">
    <property type="component" value="Unassembled WGS sequence"/>
</dbReference>
<sequence>MSEKKTWESLAVIVSDNDTVRVTARQFATDPEGYFTEHEDELFQRGIEEPDDVTGPVVIIDALGKVDEVAYLDWKSPVDEVVGLLARISRVTDSGVDLEVLVDPGYAHEAPVETVVGWVNVLLAPAGVTVAILDEDSDAYPLIAVPTERVEALIATADDLEAEIRAPRAEKSEVDALLAPNAG</sequence>
<dbReference type="AlphaFoldDB" id="A0A366IFU4"/>
<reference evidence="2 3" key="1">
    <citation type="submission" date="2018-06" db="EMBL/GenBank/DDBJ databases">
        <title>Freshwater and sediment microbial communities from various areas in North America, analyzing microbe dynamics in response to fracking.</title>
        <authorList>
            <person name="Lamendella R."/>
        </authorList>
    </citation>
    <scope>NUCLEOTIDE SEQUENCE [LARGE SCALE GENOMIC DNA]</scope>
    <source>
        <strain evidence="2 3">3b_TX</strain>
    </source>
</reference>
<protein>
    <recommendedName>
        <fullName evidence="1">DUF6630 domain-containing protein</fullName>
    </recommendedName>
</protein>
<keyword evidence="3" id="KW-1185">Reference proteome</keyword>
<accession>A0A366IFU4</accession>